<dbReference type="RefSeq" id="WP_033500252.1">
    <property type="nucleotide sequence ID" value="NZ_JDUX01000014.1"/>
</dbReference>
<protein>
    <submittedName>
        <fullName evidence="1">Uncharacterized protein</fullName>
    </submittedName>
</protein>
<name>A0A087DS14_BIFAD</name>
<dbReference type="Proteomes" id="UP000029091">
    <property type="component" value="Unassembled WGS sequence"/>
</dbReference>
<dbReference type="EMBL" id="JGZQ01000003">
    <property type="protein sequence ID" value="KFI98314.1"/>
    <property type="molecule type" value="Genomic_DNA"/>
</dbReference>
<gene>
    <name evidence="1" type="ORF">BSTER_0896</name>
</gene>
<dbReference type="AlphaFoldDB" id="A0A087DS14"/>
<evidence type="ECO:0000313" key="1">
    <source>
        <dbReference type="EMBL" id="KFI98314.1"/>
    </source>
</evidence>
<accession>A0A087DS14</accession>
<comment type="caution">
    <text evidence="1">The sequence shown here is derived from an EMBL/GenBank/DDBJ whole genome shotgun (WGS) entry which is preliminary data.</text>
</comment>
<sequence length="262" mass="29202">MDPTIDDADADRNQTFFLNLGAWPRSYSNPLEEAKKHLLKRKWKLSSEVKNSSCCFEKQSTHLYVHFLGFAVATGPDVSTDEVIADCGAKWLGNTSLPGREVRKQKIDGSNWREEVSQAAAFLTLEQLKDWATSPTFGGQINSADRLFLQLQRIHELFPPNNEKTEGLYEKELDEAARLVGIIRRNASVEYRSNRFIPILKAIEPFAIPAGTFFVGLGANNSNQWAWACAGVAFGAELIICLSLKACDVDETPILQLPPQNS</sequence>
<proteinExistence type="predicted"/>
<organism evidence="1 2">
    <name type="scientific">Bifidobacterium adolescentis JCM 15918</name>
    <dbReference type="NCBI Taxonomy" id="1437612"/>
    <lineage>
        <taxon>Bacteria</taxon>
        <taxon>Bacillati</taxon>
        <taxon>Actinomycetota</taxon>
        <taxon>Actinomycetes</taxon>
        <taxon>Bifidobacteriales</taxon>
        <taxon>Bifidobacteriaceae</taxon>
        <taxon>Bifidobacterium</taxon>
    </lineage>
</organism>
<reference evidence="1 2" key="1">
    <citation type="submission" date="2014-03" db="EMBL/GenBank/DDBJ databases">
        <title>Genomics of Bifidobacteria.</title>
        <authorList>
            <person name="Ventura M."/>
            <person name="Milani C."/>
            <person name="Lugli G.A."/>
        </authorList>
    </citation>
    <scope>NUCLEOTIDE SEQUENCE [LARGE SCALE GENOMIC DNA]</scope>
    <source>
        <strain evidence="2">JCM 15918</strain>
    </source>
</reference>
<evidence type="ECO:0000313" key="2">
    <source>
        <dbReference type="Proteomes" id="UP000029091"/>
    </source>
</evidence>